<sequence>MRRRKLIRLILLVIVTGVVCLAIANLLHFRSEQVSENVGLVEEIRQPFWLLRIEPTQSFEYKKRTHCRHTQQHPSAAVDDLGVYCNRSSLLPHGCCPNPNSNSSPPSGTVNSRRNSTASVRFACDTCDRNHCCSTYEFCVSCCLKPSNLPLWRELFGQALRFKQRHLLLSTNPFELCQAKCRTSSLSVHHENTYRDSSKRNCFGWESLDFKS</sequence>
<gene>
    <name evidence="9" type="ORF">FGIG_00599</name>
</gene>
<evidence type="ECO:0000256" key="2">
    <source>
        <dbReference type="ARBA" id="ARBA00022692"/>
    </source>
</evidence>
<evidence type="ECO:0000256" key="1">
    <source>
        <dbReference type="ARBA" id="ARBA00004194"/>
    </source>
</evidence>
<dbReference type="Proteomes" id="UP000316759">
    <property type="component" value="Unassembled WGS sequence"/>
</dbReference>
<dbReference type="Pfam" id="PF10218">
    <property type="entry name" value="SPRING1"/>
    <property type="match status" value="1"/>
</dbReference>
<dbReference type="InterPro" id="IPR019352">
    <property type="entry name" value="SPRING1"/>
</dbReference>
<dbReference type="PANTHER" id="PTHR13481">
    <property type="entry name" value="SREBP REGULATING GENE PROTEIN"/>
    <property type="match status" value="1"/>
</dbReference>
<comment type="similarity">
    <text evidence="7">Belongs to the SPRING family.</text>
</comment>
<evidence type="ECO:0000256" key="7">
    <source>
        <dbReference type="ARBA" id="ARBA00023461"/>
    </source>
</evidence>
<evidence type="ECO:0000313" key="10">
    <source>
        <dbReference type="Proteomes" id="UP000316759"/>
    </source>
</evidence>
<reference evidence="9 10" key="1">
    <citation type="submission" date="2019-04" db="EMBL/GenBank/DDBJ databases">
        <title>Annotation for the trematode Fasciola gigantica.</title>
        <authorList>
            <person name="Choi Y.-J."/>
        </authorList>
    </citation>
    <scope>NUCLEOTIDE SEQUENCE [LARGE SCALE GENOMIC DNA]</scope>
    <source>
        <strain evidence="9">Uganda_cow_1</strain>
    </source>
</reference>
<comment type="subcellular location">
    <subcellularLocation>
        <location evidence="1">Golgi apparatus membrane</location>
        <topology evidence="1">Single-pass membrane protein</topology>
    </subcellularLocation>
</comment>
<dbReference type="AlphaFoldDB" id="A0A504YUK3"/>
<name>A0A504YUK3_FASGI</name>
<keyword evidence="3" id="KW-1133">Transmembrane helix</keyword>
<accession>A0A504YUK3</accession>
<evidence type="ECO:0000256" key="4">
    <source>
        <dbReference type="ARBA" id="ARBA00023034"/>
    </source>
</evidence>
<keyword evidence="4" id="KW-0333">Golgi apparatus</keyword>
<dbReference type="EMBL" id="SUNJ01004594">
    <property type="protein sequence ID" value="TPP64295.1"/>
    <property type="molecule type" value="Genomic_DNA"/>
</dbReference>
<evidence type="ECO:0000256" key="8">
    <source>
        <dbReference type="ARBA" id="ARBA00023485"/>
    </source>
</evidence>
<keyword evidence="2" id="KW-0812">Transmembrane</keyword>
<keyword evidence="6" id="KW-0325">Glycoprotein</keyword>
<evidence type="ECO:0000313" key="9">
    <source>
        <dbReference type="EMBL" id="TPP64295.1"/>
    </source>
</evidence>
<keyword evidence="5" id="KW-0472">Membrane</keyword>
<dbReference type="GO" id="GO:2000640">
    <property type="term" value="P:positive regulation of SREBP signaling pathway"/>
    <property type="evidence" value="ECO:0007669"/>
    <property type="project" value="InterPro"/>
</dbReference>
<evidence type="ECO:0000256" key="6">
    <source>
        <dbReference type="ARBA" id="ARBA00023180"/>
    </source>
</evidence>
<evidence type="ECO:0000256" key="3">
    <source>
        <dbReference type="ARBA" id="ARBA00022989"/>
    </source>
</evidence>
<dbReference type="PANTHER" id="PTHR13481:SF0">
    <property type="entry name" value="SREBP REGULATING GENE PROTEIN"/>
    <property type="match status" value="1"/>
</dbReference>
<dbReference type="OrthoDB" id="70142at2759"/>
<keyword evidence="10" id="KW-1185">Reference proteome</keyword>
<evidence type="ECO:0000256" key="5">
    <source>
        <dbReference type="ARBA" id="ARBA00023136"/>
    </source>
</evidence>
<comment type="caution">
    <text evidence="9">The sequence shown here is derived from an EMBL/GenBank/DDBJ whole genome shotgun (WGS) entry which is preliminary data.</text>
</comment>
<organism evidence="9 10">
    <name type="scientific">Fasciola gigantica</name>
    <name type="common">Giant liver fluke</name>
    <dbReference type="NCBI Taxonomy" id="46835"/>
    <lineage>
        <taxon>Eukaryota</taxon>
        <taxon>Metazoa</taxon>
        <taxon>Spiralia</taxon>
        <taxon>Lophotrochozoa</taxon>
        <taxon>Platyhelminthes</taxon>
        <taxon>Trematoda</taxon>
        <taxon>Digenea</taxon>
        <taxon>Plagiorchiida</taxon>
        <taxon>Echinostomata</taxon>
        <taxon>Echinostomatoidea</taxon>
        <taxon>Fasciolidae</taxon>
        <taxon>Fasciola</taxon>
    </lineage>
</organism>
<protein>
    <recommendedName>
        <fullName evidence="8">SREBP regulating gene protein</fullName>
    </recommendedName>
</protein>
<proteinExistence type="inferred from homology"/>
<dbReference type="GO" id="GO:0000139">
    <property type="term" value="C:Golgi membrane"/>
    <property type="evidence" value="ECO:0007669"/>
    <property type="project" value="UniProtKB-SubCell"/>
</dbReference>